<dbReference type="eggNOG" id="COG2814">
    <property type="taxonomic scope" value="Bacteria"/>
</dbReference>
<evidence type="ECO:0000256" key="2">
    <source>
        <dbReference type="ARBA" id="ARBA00022448"/>
    </source>
</evidence>
<name>H8GIN0_METAL</name>
<dbReference type="CDD" id="cd06173">
    <property type="entry name" value="MFS_MefA_like"/>
    <property type="match status" value="1"/>
</dbReference>
<organism evidence="8 9">
    <name type="scientific">Methylomicrobium album BG8</name>
    <dbReference type="NCBI Taxonomy" id="686340"/>
    <lineage>
        <taxon>Bacteria</taxon>
        <taxon>Pseudomonadati</taxon>
        <taxon>Pseudomonadota</taxon>
        <taxon>Gammaproteobacteria</taxon>
        <taxon>Methylococcales</taxon>
        <taxon>Methylococcaceae</taxon>
        <taxon>Methylomicrobium</taxon>
    </lineage>
</organism>
<sequence length="436" mass="46414">MHKPSNPFAAADPVPADAPLRAASSTARGFHTILAAQFFSSLGDNALLFAAIALLESMQAPAWQIPVLQQFFVFAFILLAPFVGAYADALPKGQVMFISNSIKTAGCLAMLFGLHPLIAYGFVGLGAALYSPAKYGILTEYLPAERLVWANGWMEGLTVAAIILGAIFGGLLIGPRTEDLIVQRLNGLAFNGGIDTAPEFAILAVLGIYLVAAILNCFIPKLAIEHALTHRDPVSLVREFRQSFRMLWQDPLGQVSLAVTSLFWGAGTSLRFIILAWSAAALNFDREQATQLTAVVALGLAAGSVIAAKSVPVMHAVKVLPLGIAMGLVVLAMAWVSDWRLATLLLLAIGILAGSFLIPMNALLQHRGHLLMGSGHSVAVQNFNENLSILLMLGAYSLMIKAGFSIQTVVIAFGLFIALSMAAIHRLHGHDQDSNP</sequence>
<evidence type="ECO:0000256" key="3">
    <source>
        <dbReference type="ARBA" id="ARBA00022475"/>
    </source>
</evidence>
<dbReference type="STRING" id="686340.Metal_1256"/>
<feature type="transmembrane region" description="Helical" evidence="7">
    <location>
        <begin position="67"/>
        <end position="87"/>
    </location>
</feature>
<evidence type="ECO:0000256" key="4">
    <source>
        <dbReference type="ARBA" id="ARBA00022692"/>
    </source>
</evidence>
<dbReference type="HOGENOM" id="CLU_047399_0_0_6"/>
<evidence type="ECO:0000256" key="5">
    <source>
        <dbReference type="ARBA" id="ARBA00022989"/>
    </source>
</evidence>
<dbReference type="InterPro" id="IPR011701">
    <property type="entry name" value="MFS"/>
</dbReference>
<protein>
    <submittedName>
        <fullName evidence="8">Major Facilitator Superfamily transporter</fullName>
    </submittedName>
</protein>
<evidence type="ECO:0000313" key="8">
    <source>
        <dbReference type="EMBL" id="EIC29057.1"/>
    </source>
</evidence>
<keyword evidence="4 7" id="KW-0812">Transmembrane</keyword>
<feature type="transmembrane region" description="Helical" evidence="7">
    <location>
        <begin position="289"/>
        <end position="307"/>
    </location>
</feature>
<dbReference type="EMBL" id="CM001475">
    <property type="protein sequence ID" value="EIC29057.1"/>
    <property type="molecule type" value="Genomic_DNA"/>
</dbReference>
<feature type="transmembrane region" description="Helical" evidence="7">
    <location>
        <begin position="319"/>
        <end position="336"/>
    </location>
</feature>
<dbReference type="AlphaFoldDB" id="H8GIN0"/>
<feature type="transmembrane region" description="Helical" evidence="7">
    <location>
        <begin position="107"/>
        <end position="131"/>
    </location>
</feature>
<dbReference type="Gene3D" id="1.20.1250.20">
    <property type="entry name" value="MFS general substrate transporter like domains"/>
    <property type="match status" value="1"/>
</dbReference>
<dbReference type="NCBIfam" id="NF008397">
    <property type="entry name" value="PRK11195.1"/>
    <property type="match status" value="1"/>
</dbReference>
<proteinExistence type="predicted"/>
<feature type="transmembrane region" description="Helical" evidence="7">
    <location>
        <begin position="406"/>
        <end position="424"/>
    </location>
</feature>
<feature type="transmembrane region" description="Helical" evidence="7">
    <location>
        <begin position="255"/>
        <end position="277"/>
    </location>
</feature>
<accession>H8GIN0</accession>
<evidence type="ECO:0000256" key="6">
    <source>
        <dbReference type="ARBA" id="ARBA00023136"/>
    </source>
</evidence>
<dbReference type="Pfam" id="PF07690">
    <property type="entry name" value="MFS_1"/>
    <property type="match status" value="1"/>
</dbReference>
<feature type="transmembrane region" description="Helical" evidence="7">
    <location>
        <begin position="152"/>
        <end position="173"/>
    </location>
</feature>
<feature type="transmembrane region" description="Helical" evidence="7">
    <location>
        <begin position="342"/>
        <end position="363"/>
    </location>
</feature>
<dbReference type="PANTHER" id="PTHR43266:SF2">
    <property type="entry name" value="MAJOR FACILITATOR SUPERFAMILY (MFS) PROFILE DOMAIN-CONTAINING PROTEIN"/>
    <property type="match status" value="1"/>
</dbReference>
<evidence type="ECO:0000256" key="7">
    <source>
        <dbReference type="SAM" id="Phobius"/>
    </source>
</evidence>
<dbReference type="GO" id="GO:0022857">
    <property type="term" value="F:transmembrane transporter activity"/>
    <property type="evidence" value="ECO:0007669"/>
    <property type="project" value="InterPro"/>
</dbReference>
<dbReference type="SUPFAM" id="SSF103473">
    <property type="entry name" value="MFS general substrate transporter"/>
    <property type="match status" value="1"/>
</dbReference>
<comment type="subcellular location">
    <subcellularLocation>
        <location evidence="1">Cell membrane</location>
        <topology evidence="1">Multi-pass membrane protein</topology>
    </subcellularLocation>
</comment>
<gene>
    <name evidence="8" type="ORF">Metal_1256</name>
</gene>
<keyword evidence="9" id="KW-1185">Reference proteome</keyword>
<evidence type="ECO:0000256" key="1">
    <source>
        <dbReference type="ARBA" id="ARBA00004651"/>
    </source>
</evidence>
<feature type="transmembrane region" description="Helical" evidence="7">
    <location>
        <begin position="34"/>
        <end position="55"/>
    </location>
</feature>
<dbReference type="GO" id="GO:0005886">
    <property type="term" value="C:plasma membrane"/>
    <property type="evidence" value="ECO:0007669"/>
    <property type="project" value="UniProtKB-SubCell"/>
</dbReference>
<feature type="transmembrane region" description="Helical" evidence="7">
    <location>
        <begin position="200"/>
        <end position="219"/>
    </location>
</feature>
<evidence type="ECO:0000313" key="9">
    <source>
        <dbReference type="Proteomes" id="UP000005090"/>
    </source>
</evidence>
<keyword evidence="6 7" id="KW-0472">Membrane</keyword>
<reference evidence="8 9" key="1">
    <citation type="journal article" date="2013" name="Genome Announc.">
        <title>Genome Sequence of the Obligate Gammaproteobacterial Methanotroph Methylomicrobium album Strain BG8.</title>
        <authorList>
            <person name="Kits K.D."/>
            <person name="Kalyuzhnaya M.G."/>
            <person name="Klotz M.G."/>
            <person name="Jetten M.S."/>
            <person name="Op den Camp H.J."/>
            <person name="Vuilleumier S."/>
            <person name="Bringel F."/>
            <person name="Dispirito A.A."/>
            <person name="Murrell J.C."/>
            <person name="Bruce D."/>
            <person name="Cheng J.F."/>
            <person name="Copeland A."/>
            <person name="Goodwin L."/>
            <person name="Hauser L."/>
            <person name="Lajus A."/>
            <person name="Land M.L."/>
            <person name="Lapidus A."/>
            <person name="Lucas S."/>
            <person name="Medigue C."/>
            <person name="Pitluck S."/>
            <person name="Woyke T."/>
            <person name="Zeytun A."/>
            <person name="Stein L.Y."/>
        </authorList>
    </citation>
    <scope>NUCLEOTIDE SEQUENCE [LARGE SCALE GENOMIC DNA]</scope>
    <source>
        <strain evidence="8 9">BG8</strain>
    </source>
</reference>
<dbReference type="PANTHER" id="PTHR43266">
    <property type="entry name" value="MACROLIDE-EFFLUX PROTEIN"/>
    <property type="match status" value="1"/>
</dbReference>
<dbReference type="RefSeq" id="WP_005370634.1">
    <property type="nucleotide sequence ID" value="NZ_CM001475.1"/>
</dbReference>
<keyword evidence="3" id="KW-1003">Cell membrane</keyword>
<keyword evidence="2" id="KW-0813">Transport</keyword>
<keyword evidence="5 7" id="KW-1133">Transmembrane helix</keyword>
<dbReference type="InterPro" id="IPR036259">
    <property type="entry name" value="MFS_trans_sf"/>
</dbReference>
<dbReference type="Proteomes" id="UP000005090">
    <property type="component" value="Chromosome"/>
</dbReference>